<dbReference type="EMBL" id="BORW01000028">
    <property type="protein sequence ID" value="GIO69272.1"/>
    <property type="molecule type" value="Genomic_DNA"/>
</dbReference>
<keyword evidence="1" id="KW-1133">Transmembrane helix</keyword>
<keyword evidence="3" id="KW-1185">Reference proteome</keyword>
<accession>A0ABQ4M176</accession>
<feature type="transmembrane region" description="Helical" evidence="1">
    <location>
        <begin position="6"/>
        <end position="26"/>
    </location>
</feature>
<evidence type="ECO:0008006" key="4">
    <source>
        <dbReference type="Google" id="ProtNLM"/>
    </source>
</evidence>
<dbReference type="RefSeq" id="WP_212951956.1">
    <property type="nucleotide sequence ID" value="NZ_BORW01000028.1"/>
</dbReference>
<keyword evidence="1" id="KW-0812">Transmembrane</keyword>
<sequence length="141" mass="15234">MAMVMLFIHIIGAAALGFYLILPFVVGKVTKLSLSAQEGSATAIRGLNTYAQIALIIQLLTGGYLMSQGEYSVPWMIVVVILFLAIGAISGMMGKPLRLAVDGIKNNRDISVETGKIRTLSALLAICVLVMLFFMVYNHII</sequence>
<feature type="transmembrane region" description="Helical" evidence="1">
    <location>
        <begin position="47"/>
        <end position="67"/>
    </location>
</feature>
<evidence type="ECO:0000313" key="2">
    <source>
        <dbReference type="EMBL" id="GIO69272.1"/>
    </source>
</evidence>
<keyword evidence="1" id="KW-0472">Membrane</keyword>
<evidence type="ECO:0000313" key="3">
    <source>
        <dbReference type="Proteomes" id="UP000680638"/>
    </source>
</evidence>
<organism evidence="2 3">
    <name type="scientific">Paenibacillus cookii</name>
    <dbReference type="NCBI Taxonomy" id="157839"/>
    <lineage>
        <taxon>Bacteria</taxon>
        <taxon>Bacillati</taxon>
        <taxon>Bacillota</taxon>
        <taxon>Bacilli</taxon>
        <taxon>Bacillales</taxon>
        <taxon>Paenibacillaceae</taxon>
        <taxon>Paenibacillus</taxon>
    </lineage>
</organism>
<comment type="caution">
    <text evidence="2">The sequence shown here is derived from an EMBL/GenBank/DDBJ whole genome shotgun (WGS) entry which is preliminary data.</text>
</comment>
<evidence type="ECO:0000256" key="1">
    <source>
        <dbReference type="SAM" id="Phobius"/>
    </source>
</evidence>
<reference evidence="2 3" key="1">
    <citation type="submission" date="2021-03" db="EMBL/GenBank/DDBJ databases">
        <title>Antimicrobial resistance genes in bacteria isolated from Japanese honey, and their potential for conferring macrolide and lincosamide resistance in the American foulbrood pathogen Paenibacillus larvae.</title>
        <authorList>
            <person name="Okamoto M."/>
            <person name="Kumagai M."/>
            <person name="Kanamori H."/>
            <person name="Takamatsu D."/>
        </authorList>
    </citation>
    <scope>NUCLEOTIDE SEQUENCE [LARGE SCALE GENOMIC DNA]</scope>
    <source>
        <strain evidence="2 3">J21TS3</strain>
    </source>
</reference>
<name>A0ABQ4M176_9BACL</name>
<proteinExistence type="predicted"/>
<feature type="transmembrane region" description="Helical" evidence="1">
    <location>
        <begin position="73"/>
        <end position="94"/>
    </location>
</feature>
<gene>
    <name evidence="2" type="ORF">J21TS3_40930</name>
</gene>
<dbReference type="Proteomes" id="UP000680638">
    <property type="component" value="Unassembled WGS sequence"/>
</dbReference>
<protein>
    <recommendedName>
        <fullName evidence="4">DUF2269 family protein</fullName>
    </recommendedName>
</protein>
<feature type="transmembrane region" description="Helical" evidence="1">
    <location>
        <begin position="115"/>
        <end position="137"/>
    </location>
</feature>